<evidence type="ECO:0000256" key="2">
    <source>
        <dbReference type="ARBA" id="ARBA00005982"/>
    </source>
</evidence>
<comment type="similarity">
    <text evidence="2">Belongs to the major facilitator superfamily. Proton-dependent oligopeptide transporter (POT/PTR) (TC 2.A.17) family.</text>
</comment>
<evidence type="ECO:0000256" key="1">
    <source>
        <dbReference type="ARBA" id="ARBA00004141"/>
    </source>
</evidence>
<dbReference type="Proteomes" id="UP001634007">
    <property type="component" value="Unassembled WGS sequence"/>
</dbReference>
<dbReference type="GO" id="GO:0016020">
    <property type="term" value="C:membrane"/>
    <property type="evidence" value="ECO:0007669"/>
    <property type="project" value="UniProtKB-SubCell"/>
</dbReference>
<comment type="caution">
    <text evidence="7">The sequence shown here is derived from an EMBL/GenBank/DDBJ whole genome shotgun (WGS) entry which is preliminary data.</text>
</comment>
<proteinExistence type="inferred from homology"/>
<dbReference type="InterPro" id="IPR000109">
    <property type="entry name" value="POT_fam"/>
</dbReference>
<feature type="transmembrane region" description="Helical" evidence="6">
    <location>
        <begin position="140"/>
        <end position="159"/>
    </location>
</feature>
<dbReference type="Pfam" id="PF00854">
    <property type="entry name" value="PTR2"/>
    <property type="match status" value="1"/>
</dbReference>
<sequence>MASFDSKIERNDVEAEISHSWGNKRAGWITFPVIAGAMVFMGVGGTGWMVNLIVFLIEKFNVNRIDAAQIFNVVNGCIGLLPVLAAIIADSFVGCFWVTSISSFIALMGTLLLSLTTTLAPLRPDPCVNKSSSCATPSNLQFGVLYAGIALATLGASGMRLTAVTLGADQFETQQDESTFFNWIFCVEFGALIIGSTVVVYIEDSVSWGIGFWLCVAANVIGLAIFLLGSRFYRRSKPRRSPFLSLARVFVASIWKRKITVTSNSDDYYYGTRQKQFFNRAALKTEGDVKADGSIEKKWRLCTVGEVEDLKTLVSALPLWSTSIFLATPMAAQSSMTILQALATDRHLGSHFEIPPGSVLVLTTVAAALSLAIIEHFLCPMWQKLIGSAPSLLQRIGVGHVLNVLGMVISALVESHRLQSAHSNNRSMPAPMSVLWLFPQLVVVGVGEAFHLPTQVTFYYQMFPRKFSNSATIMVTAVAGIACYLSVGLVDLARRHTGWLPENLNDGRLALVYWTLAGVGAVNFGYYCTIARFYREGDGTDSEKSAKANVACNEQE</sequence>
<name>A0ABD3KTZ2_EUCGL</name>
<evidence type="ECO:0000256" key="4">
    <source>
        <dbReference type="ARBA" id="ARBA00022989"/>
    </source>
</evidence>
<dbReference type="AlphaFoldDB" id="A0ABD3KTZ2"/>
<feature type="transmembrane region" description="Helical" evidence="6">
    <location>
        <begin position="471"/>
        <end position="490"/>
    </location>
</feature>
<feature type="transmembrane region" description="Helical" evidence="6">
    <location>
        <begin position="392"/>
        <end position="413"/>
    </location>
</feature>
<feature type="transmembrane region" description="Helical" evidence="6">
    <location>
        <begin position="96"/>
        <end position="120"/>
    </location>
</feature>
<comment type="subcellular location">
    <subcellularLocation>
        <location evidence="1">Membrane</location>
        <topology evidence="1">Multi-pass membrane protein</topology>
    </subcellularLocation>
</comment>
<dbReference type="PANTHER" id="PTHR11654">
    <property type="entry name" value="OLIGOPEPTIDE TRANSPORTER-RELATED"/>
    <property type="match status" value="1"/>
</dbReference>
<dbReference type="EMBL" id="JBJKBG010000005">
    <property type="protein sequence ID" value="KAL3741052.1"/>
    <property type="molecule type" value="Genomic_DNA"/>
</dbReference>
<evidence type="ECO:0000256" key="3">
    <source>
        <dbReference type="ARBA" id="ARBA00022692"/>
    </source>
</evidence>
<evidence type="ECO:0000313" key="8">
    <source>
        <dbReference type="Proteomes" id="UP001634007"/>
    </source>
</evidence>
<evidence type="ECO:0000313" key="7">
    <source>
        <dbReference type="EMBL" id="KAL3741052.1"/>
    </source>
</evidence>
<dbReference type="InterPro" id="IPR036259">
    <property type="entry name" value="MFS_trans_sf"/>
</dbReference>
<reference evidence="7 8" key="1">
    <citation type="submission" date="2024-11" db="EMBL/GenBank/DDBJ databases">
        <title>Chromosome-level genome assembly of Eucalyptus globulus Labill. provides insights into its genome evolution.</title>
        <authorList>
            <person name="Li X."/>
        </authorList>
    </citation>
    <scope>NUCLEOTIDE SEQUENCE [LARGE SCALE GENOMIC DNA]</scope>
    <source>
        <strain evidence="7">CL2024</strain>
        <tissue evidence="7">Fresh tender leaves</tissue>
    </source>
</reference>
<organism evidence="7 8">
    <name type="scientific">Eucalyptus globulus</name>
    <name type="common">Tasmanian blue gum</name>
    <dbReference type="NCBI Taxonomy" id="34317"/>
    <lineage>
        <taxon>Eukaryota</taxon>
        <taxon>Viridiplantae</taxon>
        <taxon>Streptophyta</taxon>
        <taxon>Embryophyta</taxon>
        <taxon>Tracheophyta</taxon>
        <taxon>Spermatophyta</taxon>
        <taxon>Magnoliopsida</taxon>
        <taxon>eudicotyledons</taxon>
        <taxon>Gunneridae</taxon>
        <taxon>Pentapetalae</taxon>
        <taxon>rosids</taxon>
        <taxon>malvids</taxon>
        <taxon>Myrtales</taxon>
        <taxon>Myrtaceae</taxon>
        <taxon>Myrtoideae</taxon>
        <taxon>Eucalypteae</taxon>
        <taxon>Eucalyptus</taxon>
    </lineage>
</organism>
<protein>
    <submittedName>
        <fullName evidence="7">Uncharacterized protein</fullName>
    </submittedName>
</protein>
<keyword evidence="4 6" id="KW-1133">Transmembrane helix</keyword>
<feature type="transmembrane region" description="Helical" evidence="6">
    <location>
        <begin position="433"/>
        <end position="450"/>
    </location>
</feature>
<keyword evidence="8" id="KW-1185">Reference proteome</keyword>
<evidence type="ECO:0000256" key="5">
    <source>
        <dbReference type="ARBA" id="ARBA00023136"/>
    </source>
</evidence>
<keyword evidence="3 6" id="KW-0812">Transmembrane</keyword>
<evidence type="ECO:0000256" key="6">
    <source>
        <dbReference type="SAM" id="Phobius"/>
    </source>
</evidence>
<feature type="transmembrane region" description="Helical" evidence="6">
    <location>
        <begin position="28"/>
        <end position="57"/>
    </location>
</feature>
<accession>A0ABD3KTZ2</accession>
<feature type="transmembrane region" description="Helical" evidence="6">
    <location>
        <begin position="180"/>
        <end position="202"/>
    </location>
</feature>
<gene>
    <name evidence="7" type="ORF">ACJRO7_022209</name>
</gene>
<feature type="transmembrane region" description="Helical" evidence="6">
    <location>
        <begin position="359"/>
        <end position="380"/>
    </location>
</feature>
<dbReference type="SUPFAM" id="SSF103473">
    <property type="entry name" value="MFS general substrate transporter"/>
    <property type="match status" value="1"/>
</dbReference>
<feature type="transmembrane region" description="Helical" evidence="6">
    <location>
        <begin position="510"/>
        <end position="528"/>
    </location>
</feature>
<keyword evidence="5 6" id="KW-0472">Membrane</keyword>
<feature type="transmembrane region" description="Helical" evidence="6">
    <location>
        <begin position="69"/>
        <end position="89"/>
    </location>
</feature>
<dbReference type="Gene3D" id="1.20.1250.20">
    <property type="entry name" value="MFS general substrate transporter like domains"/>
    <property type="match status" value="1"/>
</dbReference>
<feature type="transmembrane region" description="Helical" evidence="6">
    <location>
        <begin position="208"/>
        <end position="230"/>
    </location>
</feature>